<organism evidence="9 10">
    <name type="scientific">Selenomonas timonae</name>
    <dbReference type="NCBI Taxonomy" id="2754044"/>
    <lineage>
        <taxon>Bacteria</taxon>
        <taxon>Bacillati</taxon>
        <taxon>Bacillota</taxon>
        <taxon>Negativicutes</taxon>
        <taxon>Selenomonadales</taxon>
        <taxon>Selenomonadaceae</taxon>
        <taxon>Selenomonas</taxon>
    </lineage>
</organism>
<evidence type="ECO:0000256" key="6">
    <source>
        <dbReference type="HAMAP-Rule" id="MF_01358"/>
    </source>
</evidence>
<dbReference type="GO" id="GO:0050136">
    <property type="term" value="F:NADH dehydrogenase (quinone) (non-electrogenic) activity"/>
    <property type="evidence" value="ECO:0007669"/>
    <property type="project" value="UniProtKB-UniRule"/>
</dbReference>
<dbReference type="AlphaFoldDB" id="A0A7G7VJR6"/>
<dbReference type="PANTHER" id="PTHR11993:SF10">
    <property type="entry name" value="NADH DEHYDROGENASE [UBIQUINONE] IRON-SULFUR PROTEIN 2, MITOCHONDRIAL"/>
    <property type="match status" value="1"/>
</dbReference>
<comment type="subcellular location">
    <subcellularLocation>
        <location evidence="6">Cell membrane</location>
        <topology evidence="6">Peripheral membrane protein</topology>
        <orientation evidence="6">Cytoplasmic side</orientation>
    </subcellularLocation>
</comment>
<dbReference type="GO" id="GO:0005886">
    <property type="term" value="C:plasma membrane"/>
    <property type="evidence" value="ECO:0007669"/>
    <property type="project" value="UniProtKB-SubCell"/>
</dbReference>
<sequence>MVRSETYTLNMGPQHPSTHGVLQVQLELDGERIVKATPIMGYLHRGIEKLLEDRTYVQGLPYTDRLDYISAMNNNFGYALAVEELAGIETTPRAEYIRVIMAELNRINSHLIFIGTLANDLGASTGMLYCFRDREKILDIFNLVCGARQTFHYIRIGGVKEDISPEAEVLIRAFLDEVPVFLEEYNKLLTGNEIFIRRIVGTSPLTTEQALSYNMTGPNLRATGLAFDLRKVDGYSVYDDFDFDIPVGKNGDNWDRYMVKLNEIAESAKIIRQAIDGLPEGDFMGKKVPKVIKPPKGEVFSRTEGTRGELGFYIVSDGTTKPYRIHIRRPSFVNMQGLDAMCRGMFIGDSVAAYSSIDPIMGEVDC</sequence>
<evidence type="ECO:0000256" key="5">
    <source>
        <dbReference type="ARBA" id="ARBA00023027"/>
    </source>
</evidence>
<dbReference type="Gene3D" id="1.10.645.10">
    <property type="entry name" value="Cytochrome-c3 Hydrogenase, chain B"/>
    <property type="match status" value="1"/>
</dbReference>
<keyword evidence="9" id="KW-0560">Oxidoreductase</keyword>
<dbReference type="Proteomes" id="UP000515480">
    <property type="component" value="Chromosome"/>
</dbReference>
<proteinExistence type="inferred from homology"/>
<comment type="similarity">
    <text evidence="1 6 7">Belongs to the complex I 49 kDa subunit family.</text>
</comment>
<dbReference type="PROSITE" id="PS00535">
    <property type="entry name" value="COMPLEX1_49K"/>
    <property type="match status" value="1"/>
</dbReference>
<evidence type="ECO:0000256" key="4">
    <source>
        <dbReference type="ARBA" id="ARBA00022967"/>
    </source>
</evidence>
<keyword evidence="2 6" id="KW-0813">Transport</keyword>
<evidence type="ECO:0000259" key="8">
    <source>
        <dbReference type="Pfam" id="PF00346"/>
    </source>
</evidence>
<evidence type="ECO:0000256" key="7">
    <source>
        <dbReference type="RuleBase" id="RU003685"/>
    </source>
</evidence>
<name>A0A7G7VJR6_9FIRM</name>
<keyword evidence="6" id="KW-1003">Cell membrane</keyword>
<dbReference type="EC" id="7.1.1.-" evidence="6"/>
<dbReference type="Pfam" id="PF00346">
    <property type="entry name" value="Complex1_49kDa"/>
    <property type="match status" value="1"/>
</dbReference>
<keyword evidence="5 6" id="KW-0520">NAD</keyword>
<evidence type="ECO:0000256" key="1">
    <source>
        <dbReference type="ARBA" id="ARBA00005769"/>
    </source>
</evidence>
<dbReference type="RefSeq" id="WP_185980359.1">
    <property type="nucleotide sequence ID" value="NZ_CP060204.1"/>
</dbReference>
<dbReference type="EMBL" id="CP060204">
    <property type="protein sequence ID" value="QNH54359.1"/>
    <property type="molecule type" value="Genomic_DNA"/>
</dbReference>
<keyword evidence="4 6" id="KW-1278">Translocase</keyword>
<keyword evidence="10" id="KW-1185">Reference proteome</keyword>
<comment type="subunit">
    <text evidence="6">NDH-1 is composed of 14 different subunits. Subunits NuoB, C, D, E, F, and G constitute the peripheral sector of the complex.</text>
</comment>
<comment type="function">
    <text evidence="6">NDH-1 shuttles electrons from NADH, via FMN and iron-sulfur (Fe-S) centers, to quinones in the respiratory chain. The immediate electron acceptor for the enzyme in this species is believed to be a menaquinone. Couples the redox reaction to proton translocation (for every two electrons transferred, four hydrogen ions are translocated across the cytoplasmic membrane), and thus conserves the redox energy in a proton gradient.</text>
</comment>
<dbReference type="InterPro" id="IPR029014">
    <property type="entry name" value="NiFe-Hase_large"/>
</dbReference>
<gene>
    <name evidence="6" type="primary">nuoD</name>
    <name evidence="9" type="ORF">H1B31_11055</name>
</gene>
<dbReference type="SUPFAM" id="SSF56762">
    <property type="entry name" value="HydB/Nqo4-like"/>
    <property type="match status" value="1"/>
</dbReference>
<comment type="catalytic activity">
    <reaction evidence="6">
        <text>a quinone + NADH + 5 H(+)(in) = a quinol + NAD(+) + 4 H(+)(out)</text>
        <dbReference type="Rhea" id="RHEA:57888"/>
        <dbReference type="ChEBI" id="CHEBI:15378"/>
        <dbReference type="ChEBI" id="CHEBI:24646"/>
        <dbReference type="ChEBI" id="CHEBI:57540"/>
        <dbReference type="ChEBI" id="CHEBI:57945"/>
        <dbReference type="ChEBI" id="CHEBI:132124"/>
    </reaction>
</comment>
<dbReference type="KEGG" id="stim:H1B31_11055"/>
<dbReference type="NCBIfam" id="NF004739">
    <property type="entry name" value="PRK06075.1"/>
    <property type="match status" value="1"/>
</dbReference>
<dbReference type="InterPro" id="IPR014029">
    <property type="entry name" value="NADH_UbQ_OxRdtase_49kDa_CS"/>
</dbReference>
<evidence type="ECO:0000313" key="9">
    <source>
        <dbReference type="EMBL" id="QNH54359.1"/>
    </source>
</evidence>
<reference evidence="9 10" key="1">
    <citation type="submission" date="2020-07" db="EMBL/GenBank/DDBJ databases">
        <title>Complete genome and description of Selenomonas timonensis sp. nov., a new bacterium isolated from a gingivitis subject.</title>
        <authorList>
            <person name="Antezack A."/>
        </authorList>
    </citation>
    <scope>NUCLEOTIDE SEQUENCE [LARGE SCALE GENOMIC DNA]</scope>
    <source>
        <strain evidence="9 10">Marseille-Q3039</strain>
    </source>
</reference>
<protein>
    <recommendedName>
        <fullName evidence="6">NADH-quinone oxidoreductase subunit D</fullName>
        <ecNumber evidence="6">7.1.1.-</ecNumber>
    </recommendedName>
    <alternativeName>
        <fullName evidence="6">NADH dehydrogenase I subunit D</fullName>
    </alternativeName>
    <alternativeName>
        <fullName evidence="6">NDH-1 subunit D</fullName>
    </alternativeName>
</protein>
<dbReference type="HAMAP" id="MF_01358">
    <property type="entry name" value="NDH1_NuoD"/>
    <property type="match status" value="1"/>
</dbReference>
<keyword evidence="6" id="KW-0472">Membrane</keyword>
<evidence type="ECO:0000313" key="10">
    <source>
        <dbReference type="Proteomes" id="UP000515480"/>
    </source>
</evidence>
<accession>A0A7G7VJR6</accession>
<evidence type="ECO:0000256" key="2">
    <source>
        <dbReference type="ARBA" id="ARBA00022448"/>
    </source>
</evidence>
<dbReference type="GO" id="GO:0048038">
    <property type="term" value="F:quinone binding"/>
    <property type="evidence" value="ECO:0007669"/>
    <property type="project" value="UniProtKB-KW"/>
</dbReference>
<dbReference type="InterPro" id="IPR022885">
    <property type="entry name" value="NDH1_su_D/H"/>
</dbReference>
<dbReference type="InterPro" id="IPR001135">
    <property type="entry name" value="NADH_Q_OxRdtase_suD"/>
</dbReference>
<feature type="domain" description="NADH-quinone oxidoreductase subunit D" evidence="8">
    <location>
        <begin position="120"/>
        <end position="365"/>
    </location>
</feature>
<keyword evidence="3 6" id="KW-0874">Quinone</keyword>
<dbReference type="GO" id="GO:0051287">
    <property type="term" value="F:NAD binding"/>
    <property type="evidence" value="ECO:0007669"/>
    <property type="project" value="InterPro"/>
</dbReference>
<evidence type="ECO:0000256" key="3">
    <source>
        <dbReference type="ARBA" id="ARBA00022719"/>
    </source>
</evidence>
<dbReference type="PANTHER" id="PTHR11993">
    <property type="entry name" value="NADH-UBIQUINONE OXIDOREDUCTASE 49 KDA SUBUNIT"/>
    <property type="match status" value="1"/>
</dbReference>